<dbReference type="EMBL" id="JAGFBR010000012">
    <property type="protein sequence ID" value="KAH0457764.1"/>
    <property type="molecule type" value="Genomic_DNA"/>
</dbReference>
<feature type="region of interest" description="Disordered" evidence="1">
    <location>
        <begin position="51"/>
        <end position="71"/>
    </location>
</feature>
<dbReference type="Proteomes" id="UP000775213">
    <property type="component" value="Unassembled WGS sequence"/>
</dbReference>
<comment type="caution">
    <text evidence="3">The sequence shown here is derived from an EMBL/GenBank/DDBJ whole genome shotgun (WGS) entry which is preliminary data.</text>
</comment>
<keyword evidence="2" id="KW-0812">Transmembrane</keyword>
<evidence type="ECO:0000313" key="4">
    <source>
        <dbReference type="Proteomes" id="UP000775213"/>
    </source>
</evidence>
<sequence>MCVKKQSRSSQKPRAMKTEGLEQSANGGEALYYVIVAWLSIISWVIFSFGGSNKKSSRHDRRRKGSPAFIS</sequence>
<evidence type="ECO:0000256" key="2">
    <source>
        <dbReference type="SAM" id="Phobius"/>
    </source>
</evidence>
<feature type="transmembrane region" description="Helical" evidence="2">
    <location>
        <begin position="30"/>
        <end position="52"/>
    </location>
</feature>
<proteinExistence type="predicted"/>
<organism evidence="3 4">
    <name type="scientific">Dendrobium chrysotoxum</name>
    <name type="common">Orchid</name>
    <dbReference type="NCBI Taxonomy" id="161865"/>
    <lineage>
        <taxon>Eukaryota</taxon>
        <taxon>Viridiplantae</taxon>
        <taxon>Streptophyta</taxon>
        <taxon>Embryophyta</taxon>
        <taxon>Tracheophyta</taxon>
        <taxon>Spermatophyta</taxon>
        <taxon>Magnoliopsida</taxon>
        <taxon>Liliopsida</taxon>
        <taxon>Asparagales</taxon>
        <taxon>Orchidaceae</taxon>
        <taxon>Epidendroideae</taxon>
        <taxon>Malaxideae</taxon>
        <taxon>Dendrobiinae</taxon>
        <taxon>Dendrobium</taxon>
    </lineage>
</organism>
<evidence type="ECO:0000256" key="1">
    <source>
        <dbReference type="SAM" id="MobiDB-lite"/>
    </source>
</evidence>
<gene>
    <name evidence="3" type="ORF">IEQ34_013079</name>
</gene>
<feature type="region of interest" description="Disordered" evidence="1">
    <location>
        <begin position="1"/>
        <end position="22"/>
    </location>
</feature>
<accession>A0AAV7GPZ9</accession>
<keyword evidence="2" id="KW-0472">Membrane</keyword>
<reference evidence="3 4" key="1">
    <citation type="journal article" date="2021" name="Hortic Res">
        <title>Chromosome-scale assembly of the Dendrobium chrysotoxum genome enhances the understanding of orchid evolution.</title>
        <authorList>
            <person name="Zhang Y."/>
            <person name="Zhang G.Q."/>
            <person name="Zhang D."/>
            <person name="Liu X.D."/>
            <person name="Xu X.Y."/>
            <person name="Sun W.H."/>
            <person name="Yu X."/>
            <person name="Zhu X."/>
            <person name="Wang Z.W."/>
            <person name="Zhao X."/>
            <person name="Zhong W.Y."/>
            <person name="Chen H."/>
            <person name="Yin W.L."/>
            <person name="Huang T."/>
            <person name="Niu S.C."/>
            <person name="Liu Z.J."/>
        </authorList>
    </citation>
    <scope>NUCLEOTIDE SEQUENCE [LARGE SCALE GENOMIC DNA]</scope>
    <source>
        <strain evidence="3">Lindl</strain>
    </source>
</reference>
<protein>
    <submittedName>
        <fullName evidence="3">Uncharacterized protein</fullName>
    </submittedName>
</protein>
<keyword evidence="4" id="KW-1185">Reference proteome</keyword>
<name>A0AAV7GPZ9_DENCH</name>
<feature type="compositionally biased region" description="Basic residues" evidence="1">
    <location>
        <begin position="55"/>
        <end position="65"/>
    </location>
</feature>
<evidence type="ECO:0000313" key="3">
    <source>
        <dbReference type="EMBL" id="KAH0457764.1"/>
    </source>
</evidence>
<keyword evidence="2" id="KW-1133">Transmembrane helix</keyword>
<dbReference type="AlphaFoldDB" id="A0AAV7GPZ9"/>